<evidence type="ECO:0000313" key="2">
    <source>
        <dbReference type="Proteomes" id="UP000199181"/>
    </source>
</evidence>
<dbReference type="Proteomes" id="UP000199181">
    <property type="component" value="Unassembled WGS sequence"/>
</dbReference>
<name>A0A1I0KQ85_9BACT</name>
<dbReference type="EMBL" id="FOIJ01000013">
    <property type="protein sequence ID" value="SEU27503.1"/>
    <property type="molecule type" value="Genomic_DNA"/>
</dbReference>
<proteinExistence type="predicted"/>
<reference evidence="2" key="1">
    <citation type="submission" date="2016-10" db="EMBL/GenBank/DDBJ databases">
        <authorList>
            <person name="Varghese N."/>
            <person name="Submissions S."/>
        </authorList>
    </citation>
    <scope>NUCLEOTIDE SEQUENCE [LARGE SCALE GENOMIC DNA]</scope>
    <source>
        <strain evidence="2">DSM 16858</strain>
    </source>
</reference>
<dbReference type="AlphaFoldDB" id="A0A1I0KQ85"/>
<protein>
    <recommendedName>
        <fullName evidence="3">Gamma-glutamylcyclotransferase</fullName>
    </recommendedName>
</protein>
<evidence type="ECO:0000313" key="1">
    <source>
        <dbReference type="EMBL" id="SEU27503.1"/>
    </source>
</evidence>
<dbReference type="Gene3D" id="3.10.490.10">
    <property type="entry name" value="Gamma-glutamyl cyclotransferase-like"/>
    <property type="match status" value="1"/>
</dbReference>
<evidence type="ECO:0008006" key="3">
    <source>
        <dbReference type="Google" id="ProtNLM"/>
    </source>
</evidence>
<gene>
    <name evidence="1" type="ORF">SAMN05443639_1137</name>
</gene>
<keyword evidence="2" id="KW-1185">Reference proteome</keyword>
<sequence length="170" mass="17801">MSGTAPLPWFVFSLALAPGPVSARLQGLPVPELPEGELAEALDVGLVHDVPSPEWGGRVARLVEAPGQRLPGLLRAVPAPLWEQVARMEALLGGATEERTVRLRTASGALRTARAFSPAVPNGPGAGPVSVAFLVALARAAEHAGLPAAYVERLQAEAHLVHTVQQSRDR</sequence>
<organism evidence="1 2">
    <name type="scientific">Stigmatella erecta</name>
    <dbReference type="NCBI Taxonomy" id="83460"/>
    <lineage>
        <taxon>Bacteria</taxon>
        <taxon>Pseudomonadati</taxon>
        <taxon>Myxococcota</taxon>
        <taxon>Myxococcia</taxon>
        <taxon>Myxococcales</taxon>
        <taxon>Cystobacterineae</taxon>
        <taxon>Archangiaceae</taxon>
        <taxon>Stigmatella</taxon>
    </lineage>
</organism>
<accession>A0A1I0KQ85</accession>
<dbReference type="RefSeq" id="WP_093524088.1">
    <property type="nucleotide sequence ID" value="NZ_FOIJ01000013.1"/>
</dbReference>